<evidence type="ECO:0000256" key="2">
    <source>
        <dbReference type="SAM" id="MobiDB-lite"/>
    </source>
</evidence>
<proteinExistence type="inferred from homology"/>
<feature type="compositionally biased region" description="Basic and acidic residues" evidence="2">
    <location>
        <begin position="267"/>
        <end position="280"/>
    </location>
</feature>
<name>A0A3A8JA13_9BACT</name>
<feature type="region of interest" description="Disordered" evidence="2">
    <location>
        <begin position="267"/>
        <end position="286"/>
    </location>
</feature>
<evidence type="ECO:0000259" key="3">
    <source>
        <dbReference type="SMART" id="SM00822"/>
    </source>
</evidence>
<gene>
    <name evidence="4" type="ORF">D7V88_05605</name>
</gene>
<dbReference type="SMART" id="SM00822">
    <property type="entry name" value="PKS_KR"/>
    <property type="match status" value="1"/>
</dbReference>
<dbReference type="EMBL" id="RAVZ01000023">
    <property type="protein sequence ID" value="RKG92542.1"/>
    <property type="molecule type" value="Genomic_DNA"/>
</dbReference>
<dbReference type="InterPro" id="IPR057326">
    <property type="entry name" value="KR_dom"/>
</dbReference>
<evidence type="ECO:0000313" key="4">
    <source>
        <dbReference type="EMBL" id="RKG92542.1"/>
    </source>
</evidence>
<dbReference type="Gene3D" id="3.40.50.720">
    <property type="entry name" value="NAD(P)-binding Rossmann-like Domain"/>
    <property type="match status" value="1"/>
</dbReference>
<dbReference type="InterPro" id="IPR036291">
    <property type="entry name" value="NAD(P)-bd_dom_sf"/>
</dbReference>
<organism evidence="4 5">
    <name type="scientific">Corallococcus terminator</name>
    <dbReference type="NCBI Taxonomy" id="2316733"/>
    <lineage>
        <taxon>Bacteria</taxon>
        <taxon>Pseudomonadati</taxon>
        <taxon>Myxococcota</taxon>
        <taxon>Myxococcia</taxon>
        <taxon>Myxococcales</taxon>
        <taxon>Cystobacterineae</taxon>
        <taxon>Myxococcaceae</taxon>
        <taxon>Corallococcus</taxon>
    </lineage>
</organism>
<comment type="caution">
    <text evidence="4">The sequence shown here is derived from an EMBL/GenBank/DDBJ whole genome shotgun (WGS) entry which is preliminary data.</text>
</comment>
<dbReference type="PANTHER" id="PTHR43000">
    <property type="entry name" value="DTDP-D-GLUCOSE 4,6-DEHYDRATASE-RELATED"/>
    <property type="match status" value="1"/>
</dbReference>
<dbReference type="Gene3D" id="3.90.25.10">
    <property type="entry name" value="UDP-galactose 4-epimerase, domain 1"/>
    <property type="match status" value="1"/>
</dbReference>
<dbReference type="AlphaFoldDB" id="A0A3A8JA13"/>
<dbReference type="OrthoDB" id="9802815at2"/>
<sequence>MSKSILVTGGAGFIGSHVVEALLGEGREVVVLDDLSAGRMDNLPAREPRLEVLVGSILDPELCARGMRHCEAVVHLAALNSVQRSLHDPRSVVDVNVMGSLNVLEAARAAGVSRVVYASSSSVYGASLTLPKREDQPMAAGSPYAATKAALEQLAQAWTRGFGLPTVGLRFFNVFGPRQRPHSPYAAVVPLFIEACLRGGECIIHGDGEQTRDFSYVENVVTANLRALVAGETCFGNVYNIAAGGRISIRMLHEEIATLLRREQPPRYEPWRRGDTRHSQADGTAAARDMGWTPNVSFEQGIRRTVAWYAEREESWWHNE</sequence>
<protein>
    <submittedName>
        <fullName evidence="4">NAD-dependent epimerase/dehydratase family protein</fullName>
    </submittedName>
</protein>
<dbReference type="InterPro" id="IPR001509">
    <property type="entry name" value="Epimerase_deHydtase"/>
</dbReference>
<dbReference type="Pfam" id="PF01370">
    <property type="entry name" value="Epimerase"/>
    <property type="match status" value="1"/>
</dbReference>
<dbReference type="SUPFAM" id="SSF51735">
    <property type="entry name" value="NAD(P)-binding Rossmann-fold domains"/>
    <property type="match status" value="1"/>
</dbReference>
<evidence type="ECO:0000313" key="5">
    <source>
        <dbReference type="Proteomes" id="UP000268094"/>
    </source>
</evidence>
<dbReference type="Proteomes" id="UP000268094">
    <property type="component" value="Unassembled WGS sequence"/>
</dbReference>
<keyword evidence="5" id="KW-1185">Reference proteome</keyword>
<comment type="similarity">
    <text evidence="1">Belongs to the NAD(P)-dependent epimerase/dehydratase family.</text>
</comment>
<evidence type="ECO:0000256" key="1">
    <source>
        <dbReference type="ARBA" id="ARBA00007637"/>
    </source>
</evidence>
<dbReference type="RefSeq" id="WP_120539564.1">
    <property type="nucleotide sequence ID" value="NZ_RAVZ01000023.1"/>
</dbReference>
<feature type="domain" description="Ketoreductase" evidence="3">
    <location>
        <begin position="3"/>
        <end position="178"/>
    </location>
</feature>
<reference evidence="5" key="1">
    <citation type="submission" date="2018-09" db="EMBL/GenBank/DDBJ databases">
        <authorList>
            <person name="Livingstone P.G."/>
            <person name="Whitworth D.E."/>
        </authorList>
    </citation>
    <scope>NUCLEOTIDE SEQUENCE [LARGE SCALE GENOMIC DNA]</scope>
    <source>
        <strain evidence="5">CA054A</strain>
    </source>
</reference>
<accession>A0A3A8JA13</accession>